<evidence type="ECO:0000256" key="4">
    <source>
        <dbReference type="ARBA" id="ARBA00004614"/>
    </source>
</evidence>
<evidence type="ECO:0000256" key="3">
    <source>
        <dbReference type="ARBA" id="ARBA00004300"/>
    </source>
</evidence>
<keyword evidence="13" id="KW-0333">Golgi apparatus</keyword>
<evidence type="ECO:0000259" key="24">
    <source>
        <dbReference type="PROSITE" id="PS50835"/>
    </source>
</evidence>
<dbReference type="GO" id="GO:0000139">
    <property type="term" value="C:Golgi membrane"/>
    <property type="evidence" value="ECO:0007669"/>
    <property type="project" value="UniProtKB-SubCell"/>
</dbReference>
<dbReference type="SMART" id="SM00408">
    <property type="entry name" value="IGc2"/>
    <property type="match status" value="1"/>
</dbReference>
<evidence type="ECO:0000256" key="19">
    <source>
        <dbReference type="ARBA" id="ARBA00023319"/>
    </source>
</evidence>
<sequence length="498" mass="55291">MGQDAFMEPLSSMVGVFQCKVYLLLLGACSGLKVAVPSHTVHGMRGHALYLPVHYGFHTPASDIQIIWLFERAHTMPKYLLGSVNKSVVPDLEYQHKFTMMPPNASLLINPLQFTDEGNYIVKVNIQGNGTLSASQKIQVTVDDPVTKPVVQTQPSSGAVEHVGNMTLTCLVERGTRLVYQWLKNGRPVHTSSTTSFSLQNNTLHIAPVTKEDIGNYSCLVKNPVSEMESDIIMPTIYYGPYGLRVNSDKGLKVGEVFTVDIGEAILFDCSADSYPPNTYSWIQKTDNTTYVIKHGPHLEVASEKIAQKTTDYMCCAYNNVTGRRDETHFTVIITSVGIEKLAQKGKSLSPLASITGISLFLILSMGLLLLWKKYQPYKVIKQKLEGRPETEYRKPQTFSGHEDALDDFGIYEFVAFPDASGVPRMPTRSTQASDGVPGQDLHSTIYEVIQHIPAQQQDHPEFKAVYSKVNRTAARTGLSPREVNLELRPKQGNYLSS</sequence>
<keyword evidence="7 23" id="KW-0812">Transmembrane</keyword>
<name>A0A480E1R6_PIG</name>
<dbReference type="FunFam" id="2.60.40.10:FF:000506">
    <property type="entry name" value="HEPACAM family member 2 isoform X2"/>
    <property type="match status" value="1"/>
</dbReference>
<evidence type="ECO:0000256" key="9">
    <source>
        <dbReference type="ARBA" id="ARBA00022737"/>
    </source>
</evidence>
<evidence type="ECO:0000256" key="23">
    <source>
        <dbReference type="SAM" id="Phobius"/>
    </source>
</evidence>
<dbReference type="GO" id="GO:0030496">
    <property type="term" value="C:midbody"/>
    <property type="evidence" value="ECO:0007669"/>
    <property type="project" value="UniProtKB-SubCell"/>
</dbReference>
<dbReference type="SUPFAM" id="SSF48726">
    <property type="entry name" value="Immunoglobulin"/>
    <property type="match status" value="3"/>
</dbReference>
<evidence type="ECO:0000256" key="11">
    <source>
        <dbReference type="ARBA" id="ARBA00022776"/>
    </source>
</evidence>
<dbReference type="InterPro" id="IPR036179">
    <property type="entry name" value="Ig-like_dom_sf"/>
</dbReference>
<dbReference type="GO" id="GO:0005819">
    <property type="term" value="C:spindle"/>
    <property type="evidence" value="ECO:0007669"/>
    <property type="project" value="UniProtKB-SubCell"/>
</dbReference>
<protein>
    <recommendedName>
        <fullName evidence="21">HEPACAM family member 2</fullName>
    </recommendedName>
    <alternativeName>
        <fullName evidence="22">Mitotic kinetics regulator</fullName>
    </alternativeName>
</protein>
<keyword evidence="12 23" id="KW-1133">Transmembrane helix</keyword>
<evidence type="ECO:0000256" key="1">
    <source>
        <dbReference type="ARBA" id="ARBA00004186"/>
    </source>
</evidence>
<keyword evidence="9" id="KW-0677">Repeat</keyword>
<keyword evidence="8" id="KW-0732">Signal</keyword>
<evidence type="ECO:0000313" key="25">
    <source>
        <dbReference type="EMBL" id="HCZ82001.1"/>
    </source>
</evidence>
<evidence type="ECO:0000256" key="17">
    <source>
        <dbReference type="ARBA" id="ARBA00023212"/>
    </source>
</evidence>
<proteinExistence type="predicted"/>
<feature type="domain" description="Ig-like" evidence="24">
    <location>
        <begin position="149"/>
        <end position="233"/>
    </location>
</feature>
<reference evidence="25" key="1">
    <citation type="journal article" date="2019" name="PeerJ">
        <title>Genes of the pig, Sus scrofa, reconstructed with EvidentialGene.</title>
        <authorList>
            <person name="Gilbert D.G."/>
        </authorList>
    </citation>
    <scope>NUCLEOTIDE SEQUENCE</scope>
</reference>
<dbReference type="FunFam" id="2.60.40.10:FF:000624">
    <property type="entry name" value="HEPACAM family member 2 isoform X1"/>
    <property type="match status" value="1"/>
</dbReference>
<dbReference type="PANTHER" id="PTHR44888">
    <property type="entry name" value="HEPACAM FAMILY MEMBER 2-RELATED"/>
    <property type="match status" value="1"/>
</dbReference>
<evidence type="ECO:0000256" key="5">
    <source>
        <dbReference type="ARBA" id="ARBA00022490"/>
    </source>
</evidence>
<evidence type="ECO:0000256" key="12">
    <source>
        <dbReference type="ARBA" id="ARBA00022989"/>
    </source>
</evidence>
<keyword evidence="11" id="KW-0498">Mitosis</keyword>
<dbReference type="SMART" id="SM00409">
    <property type="entry name" value="IG"/>
    <property type="match status" value="3"/>
</dbReference>
<feature type="transmembrane region" description="Helical" evidence="23">
    <location>
        <begin position="352"/>
        <end position="372"/>
    </location>
</feature>
<evidence type="ECO:0000256" key="13">
    <source>
        <dbReference type="ARBA" id="ARBA00023034"/>
    </source>
</evidence>
<comment type="function">
    <text evidence="20">Required during prometaphase for centrosome maturation. Following poly-ADP-ribosylation (PARsylation) by TNKS, translocates from the Golgi apparatus to mitotic centrosomes and plays a key role in the formation of robust microtubules for prompt movement of chromosomes: anchors AKAP9/CG-NAP, a scaffold protein of the gamma-tubulin ring complex and promotes centrosome maturation.</text>
</comment>
<dbReference type="Pfam" id="PF13927">
    <property type="entry name" value="Ig_3"/>
    <property type="match status" value="1"/>
</dbReference>
<dbReference type="InterPro" id="IPR007110">
    <property type="entry name" value="Ig-like_dom"/>
</dbReference>
<evidence type="ECO:0000256" key="10">
    <source>
        <dbReference type="ARBA" id="ARBA00022765"/>
    </source>
</evidence>
<keyword evidence="10" id="KW-0013">ADP-ribosylation</keyword>
<keyword evidence="19" id="KW-0393">Immunoglobulin domain</keyword>
<dbReference type="GO" id="GO:0005813">
    <property type="term" value="C:centrosome"/>
    <property type="evidence" value="ECO:0007669"/>
    <property type="project" value="UniProtKB-SubCell"/>
</dbReference>
<evidence type="ECO:0000256" key="22">
    <source>
        <dbReference type="ARBA" id="ARBA00078454"/>
    </source>
</evidence>
<comment type="subcellular location">
    <subcellularLocation>
        <location evidence="3">Cytoplasm</location>
        <location evidence="3">Cytoskeleton</location>
        <location evidence="3">Microtubule organizing center</location>
        <location evidence="3">Centrosome</location>
    </subcellularLocation>
    <subcellularLocation>
        <location evidence="1">Cytoplasm</location>
        <location evidence="1">Cytoskeleton</location>
        <location evidence="1">Spindle</location>
    </subcellularLocation>
    <subcellularLocation>
        <location evidence="4">Golgi apparatus membrane</location>
        <topology evidence="4">Single-pass type I membrane protein</topology>
    </subcellularLocation>
    <subcellularLocation>
        <location evidence="2">Midbody</location>
    </subcellularLocation>
</comment>
<dbReference type="PANTHER" id="PTHR44888:SF1">
    <property type="entry name" value="HEPACAM FAMILY MEMBER 2"/>
    <property type="match status" value="1"/>
</dbReference>
<evidence type="ECO:0000256" key="20">
    <source>
        <dbReference type="ARBA" id="ARBA00059869"/>
    </source>
</evidence>
<keyword evidence="18" id="KW-0131">Cell cycle</keyword>
<evidence type="ECO:0000256" key="14">
    <source>
        <dbReference type="ARBA" id="ARBA00023136"/>
    </source>
</evidence>
<organism evidence="25">
    <name type="scientific">Sus scrofa</name>
    <name type="common">Pig</name>
    <dbReference type="NCBI Taxonomy" id="9823"/>
    <lineage>
        <taxon>Eukaryota</taxon>
        <taxon>Metazoa</taxon>
        <taxon>Chordata</taxon>
        <taxon>Craniata</taxon>
        <taxon>Vertebrata</taxon>
        <taxon>Euteleostomi</taxon>
        <taxon>Mammalia</taxon>
        <taxon>Eutheria</taxon>
        <taxon>Laurasiatheria</taxon>
        <taxon>Artiodactyla</taxon>
        <taxon>Suina</taxon>
        <taxon>Suidae</taxon>
        <taxon>Sus</taxon>
    </lineage>
</organism>
<dbReference type="PROSITE" id="PS50835">
    <property type="entry name" value="IG_LIKE"/>
    <property type="match status" value="2"/>
</dbReference>
<evidence type="ECO:0000256" key="18">
    <source>
        <dbReference type="ARBA" id="ARBA00023306"/>
    </source>
</evidence>
<feature type="domain" description="Ig-like" evidence="24">
    <location>
        <begin position="235"/>
        <end position="331"/>
    </location>
</feature>
<dbReference type="GO" id="GO:0051301">
    <property type="term" value="P:cell division"/>
    <property type="evidence" value="ECO:0007669"/>
    <property type="project" value="UniProtKB-KW"/>
</dbReference>
<dbReference type="GeneID" id="100626473"/>
<dbReference type="InterPro" id="IPR052280">
    <property type="entry name" value="HEPACAM_domain"/>
</dbReference>
<evidence type="ECO:0000256" key="15">
    <source>
        <dbReference type="ARBA" id="ARBA00023157"/>
    </source>
</evidence>
<evidence type="ECO:0000256" key="6">
    <source>
        <dbReference type="ARBA" id="ARBA00022618"/>
    </source>
</evidence>
<evidence type="ECO:0000256" key="21">
    <source>
        <dbReference type="ARBA" id="ARBA00073791"/>
    </source>
</evidence>
<evidence type="ECO:0000256" key="8">
    <source>
        <dbReference type="ARBA" id="ARBA00022729"/>
    </source>
</evidence>
<keyword evidence="15" id="KW-1015">Disulfide bond</keyword>
<keyword evidence="16" id="KW-0325">Glycoprotein</keyword>
<keyword evidence="14 23" id="KW-0472">Membrane</keyword>
<evidence type="ECO:0000256" key="2">
    <source>
        <dbReference type="ARBA" id="ARBA00004214"/>
    </source>
</evidence>
<keyword evidence="5" id="KW-0963">Cytoplasm</keyword>
<dbReference type="InterPro" id="IPR003599">
    <property type="entry name" value="Ig_sub"/>
</dbReference>
<evidence type="ECO:0000256" key="16">
    <source>
        <dbReference type="ARBA" id="ARBA00023180"/>
    </source>
</evidence>
<dbReference type="Gene3D" id="2.60.40.10">
    <property type="entry name" value="Immunoglobulins"/>
    <property type="match status" value="3"/>
</dbReference>
<dbReference type="CTD" id="253012"/>
<evidence type="ECO:0000256" key="7">
    <source>
        <dbReference type="ARBA" id="ARBA00022692"/>
    </source>
</evidence>
<accession>A0A480E1R6</accession>
<dbReference type="AlphaFoldDB" id="A0A480E1R6"/>
<keyword evidence="6" id="KW-0132">Cell division</keyword>
<dbReference type="InterPro" id="IPR013783">
    <property type="entry name" value="Ig-like_fold"/>
</dbReference>
<dbReference type="RefSeq" id="XP_020958047.1">
    <property type="nucleotide sequence ID" value="XM_021102388.1"/>
</dbReference>
<dbReference type="FunFam" id="2.60.40.10:FF:000483">
    <property type="entry name" value="HEPACAM family member 2 isoform X1"/>
    <property type="match status" value="1"/>
</dbReference>
<dbReference type="EMBL" id="DQIR01026526">
    <property type="protein sequence ID" value="HCZ82001.1"/>
    <property type="molecule type" value="Transcribed_RNA"/>
</dbReference>
<keyword evidence="17" id="KW-0206">Cytoskeleton</keyword>
<dbReference type="InterPro" id="IPR003598">
    <property type="entry name" value="Ig_sub2"/>
</dbReference>